<dbReference type="PANTHER" id="PTHR45138:SF9">
    <property type="entry name" value="DIGUANYLATE CYCLASE DGCM-RELATED"/>
    <property type="match status" value="1"/>
</dbReference>
<name>A0ABX9MTW5_9BURK</name>
<dbReference type="EMBL" id="NQOU01000007">
    <property type="protein sequence ID" value="RII81911.1"/>
    <property type="molecule type" value="Genomic_DNA"/>
</dbReference>
<dbReference type="SUPFAM" id="SSF55073">
    <property type="entry name" value="Nucleotide cyclase"/>
    <property type="match status" value="1"/>
</dbReference>
<dbReference type="PANTHER" id="PTHR45138">
    <property type="entry name" value="REGULATORY COMPONENTS OF SENSORY TRANSDUCTION SYSTEM"/>
    <property type="match status" value="1"/>
</dbReference>
<feature type="domain" description="HAMP" evidence="5">
    <location>
        <begin position="316"/>
        <end position="368"/>
    </location>
</feature>
<keyword evidence="4" id="KW-1133">Transmembrane helix</keyword>
<dbReference type="NCBIfam" id="TIGR00254">
    <property type="entry name" value="GGDEF"/>
    <property type="match status" value="1"/>
</dbReference>
<dbReference type="EC" id="2.7.7.65" evidence="1"/>
<comment type="caution">
    <text evidence="7">The sequence shown here is derived from an EMBL/GenBank/DDBJ whole genome shotgun (WGS) entry which is preliminary data.</text>
</comment>
<reference evidence="7 8" key="1">
    <citation type="submission" date="2017-08" db="EMBL/GenBank/DDBJ databases">
        <title>Pusillimonas indicus sp. nov., a member of the family Alcaligenaceae isolated from surface seawater.</title>
        <authorList>
            <person name="Li J."/>
        </authorList>
    </citation>
    <scope>NUCLEOTIDE SEQUENCE [LARGE SCALE GENOMIC DNA]</scope>
    <source>
        <strain evidence="7 8">17-4A</strain>
    </source>
</reference>
<dbReference type="Gene3D" id="3.30.70.270">
    <property type="match status" value="1"/>
</dbReference>
<dbReference type="Pfam" id="PF00990">
    <property type="entry name" value="GGDEF"/>
    <property type="match status" value="1"/>
</dbReference>
<dbReference type="Gene3D" id="3.30.450.20">
    <property type="entry name" value="PAS domain"/>
    <property type="match status" value="1"/>
</dbReference>
<evidence type="ECO:0000256" key="4">
    <source>
        <dbReference type="SAM" id="Phobius"/>
    </source>
</evidence>
<keyword evidence="8" id="KW-1185">Reference proteome</keyword>
<evidence type="ECO:0000259" key="6">
    <source>
        <dbReference type="PROSITE" id="PS50887"/>
    </source>
</evidence>
<evidence type="ECO:0000313" key="7">
    <source>
        <dbReference type="EMBL" id="RII81911.1"/>
    </source>
</evidence>
<dbReference type="RefSeq" id="WP_119442956.1">
    <property type="nucleotide sequence ID" value="NZ_CP170494.1"/>
</dbReference>
<evidence type="ECO:0000256" key="1">
    <source>
        <dbReference type="ARBA" id="ARBA00012528"/>
    </source>
</evidence>
<dbReference type="Proteomes" id="UP000266483">
    <property type="component" value="Unassembled WGS sequence"/>
</dbReference>
<accession>A0ABX9MTW5</accession>
<dbReference type="PROSITE" id="PS50885">
    <property type="entry name" value="HAMP"/>
    <property type="match status" value="1"/>
</dbReference>
<dbReference type="InterPro" id="IPR050469">
    <property type="entry name" value="Diguanylate_Cyclase"/>
</dbReference>
<dbReference type="PROSITE" id="PS50887">
    <property type="entry name" value="GGDEF"/>
    <property type="match status" value="1"/>
</dbReference>
<keyword evidence="4" id="KW-0472">Membrane</keyword>
<feature type="coiled-coil region" evidence="3">
    <location>
        <begin position="353"/>
        <end position="394"/>
    </location>
</feature>
<feature type="transmembrane region" description="Helical" evidence="4">
    <location>
        <begin position="12"/>
        <end position="35"/>
    </location>
</feature>
<dbReference type="CDD" id="cd12914">
    <property type="entry name" value="PDC1_DGC_like"/>
    <property type="match status" value="1"/>
</dbReference>
<proteinExistence type="predicted"/>
<gene>
    <name evidence="7" type="ORF">CJO09_14220</name>
</gene>
<evidence type="ECO:0000259" key="5">
    <source>
        <dbReference type="PROSITE" id="PS50885"/>
    </source>
</evidence>
<dbReference type="InterPro" id="IPR000160">
    <property type="entry name" value="GGDEF_dom"/>
</dbReference>
<keyword evidence="4" id="KW-0812">Transmembrane</keyword>
<dbReference type="Pfam" id="PF00672">
    <property type="entry name" value="HAMP"/>
    <property type="match status" value="1"/>
</dbReference>
<feature type="domain" description="GGDEF" evidence="6">
    <location>
        <begin position="429"/>
        <end position="559"/>
    </location>
</feature>
<organism evidence="7 8">
    <name type="scientific">Neopusillimonas maritima</name>
    <dbReference type="NCBI Taxonomy" id="2026239"/>
    <lineage>
        <taxon>Bacteria</taxon>
        <taxon>Pseudomonadati</taxon>
        <taxon>Pseudomonadota</taxon>
        <taxon>Betaproteobacteria</taxon>
        <taxon>Burkholderiales</taxon>
        <taxon>Alcaligenaceae</taxon>
        <taxon>Neopusillimonas</taxon>
    </lineage>
</organism>
<evidence type="ECO:0000313" key="8">
    <source>
        <dbReference type="Proteomes" id="UP000266483"/>
    </source>
</evidence>
<dbReference type="SMART" id="SM00267">
    <property type="entry name" value="GGDEF"/>
    <property type="match status" value="1"/>
</dbReference>
<evidence type="ECO:0000256" key="2">
    <source>
        <dbReference type="ARBA" id="ARBA00034247"/>
    </source>
</evidence>
<keyword evidence="3" id="KW-0175">Coiled coil</keyword>
<dbReference type="CDD" id="cd06225">
    <property type="entry name" value="HAMP"/>
    <property type="match status" value="1"/>
</dbReference>
<dbReference type="InterPro" id="IPR043128">
    <property type="entry name" value="Rev_trsase/Diguanyl_cyclase"/>
</dbReference>
<protein>
    <recommendedName>
        <fullName evidence="1">diguanylate cyclase</fullName>
        <ecNumber evidence="1">2.7.7.65</ecNumber>
    </recommendedName>
</protein>
<comment type="catalytic activity">
    <reaction evidence="2">
        <text>2 GTP = 3',3'-c-di-GMP + 2 diphosphate</text>
        <dbReference type="Rhea" id="RHEA:24898"/>
        <dbReference type="ChEBI" id="CHEBI:33019"/>
        <dbReference type="ChEBI" id="CHEBI:37565"/>
        <dbReference type="ChEBI" id="CHEBI:58805"/>
        <dbReference type="EC" id="2.7.7.65"/>
    </reaction>
</comment>
<dbReference type="InterPro" id="IPR003660">
    <property type="entry name" value="HAMP_dom"/>
</dbReference>
<dbReference type="InterPro" id="IPR029787">
    <property type="entry name" value="Nucleotide_cyclase"/>
</dbReference>
<dbReference type="CDD" id="cd01949">
    <property type="entry name" value="GGDEF"/>
    <property type="match status" value="1"/>
</dbReference>
<sequence>MNWVTRSYRNLLVTTMMGLVALLGVPMFLYVTIAYTQQQVEDRGQILYHLANTAAIAISENLRERSREVELLARSPLYVNADFSSAEFRASLERLQQSYPYYSWIGLTDINGVVQAATGGLLAGQSVAQRPWFQEAKKGLYVGDLHEAKLLANLLPSLSNQVGPIRFIDFAVQVENAQGQPRGVLGVHAHWGWSEDLLELITPQDADDEQVEFFIVNGEEEIIFPDSPSQHDSLRVPVVKEGDAVRYASWGSDVRYLTSAVAVNSPDSTVPLNWKVMVRQPESKVLEHARGLQKAILTVFGVGLVLFLILAWLLSRQLGRPIQQLTHIAQAIAQGKPARFNLTLHTAEMRALNQALQEMASRLLQNQHELEAAARELESKVEQRTQELAEANTKLAAQARSDVLTGLPNRLAANEFLEHEFHNLKRGREPYSIVMFDIDYFKKVNDTYGHAVGDQVLQHVGRILAESVRENDFVGRMGGEEFVAVLPLTPLSDALRVAEKIRVRVDAAALEPVGSISISAGVAVAHAGQASADEAVIQADAMLYEAKRAGRNRVMPEAP</sequence>
<dbReference type="Gene3D" id="6.10.340.10">
    <property type="match status" value="1"/>
</dbReference>
<feature type="transmembrane region" description="Helical" evidence="4">
    <location>
        <begin position="295"/>
        <end position="314"/>
    </location>
</feature>
<evidence type="ECO:0000256" key="3">
    <source>
        <dbReference type="SAM" id="Coils"/>
    </source>
</evidence>